<keyword evidence="1" id="KW-1133">Transmembrane helix</keyword>
<reference evidence="4" key="1">
    <citation type="submission" date="2025-08" db="UniProtKB">
        <authorList>
            <consortium name="RefSeq"/>
        </authorList>
    </citation>
    <scope>IDENTIFICATION</scope>
    <source>
        <tissue evidence="4">Testes</tissue>
    </source>
</reference>
<dbReference type="PANTHER" id="PTHR13527">
    <property type="entry name" value="SAYSVFN DOMAIN-CONTAINING PROTEIN 1"/>
    <property type="match status" value="1"/>
</dbReference>
<dbReference type="GeneID" id="102805995"/>
<protein>
    <submittedName>
        <fullName evidence="4">SAYSvFN domain-containing protein 1-like</fullName>
    </submittedName>
</protein>
<keyword evidence="1" id="KW-0812">Transmembrane</keyword>
<evidence type="ECO:0000259" key="2">
    <source>
        <dbReference type="Pfam" id="PF10260"/>
    </source>
</evidence>
<organism evidence="3 4">
    <name type="scientific">Saccoglossus kowalevskii</name>
    <name type="common">Acorn worm</name>
    <dbReference type="NCBI Taxonomy" id="10224"/>
    <lineage>
        <taxon>Eukaryota</taxon>
        <taxon>Metazoa</taxon>
        <taxon>Hemichordata</taxon>
        <taxon>Enteropneusta</taxon>
        <taxon>Harrimaniidae</taxon>
        <taxon>Saccoglossus</taxon>
    </lineage>
</organism>
<feature type="transmembrane region" description="Helical" evidence="1">
    <location>
        <begin position="77"/>
        <end position="106"/>
    </location>
</feature>
<dbReference type="InterPro" id="IPR019387">
    <property type="entry name" value="SAYSvFN_dom"/>
</dbReference>
<evidence type="ECO:0000313" key="4">
    <source>
        <dbReference type="RefSeq" id="XP_006813164.1"/>
    </source>
</evidence>
<name>A0ABM0LZH3_SACKO</name>
<dbReference type="RefSeq" id="XP_006813164.1">
    <property type="nucleotide sequence ID" value="XM_006813101.1"/>
</dbReference>
<keyword evidence="1" id="KW-0472">Membrane</keyword>
<feature type="domain" description="SAYSvFN" evidence="2">
    <location>
        <begin position="76"/>
        <end position="145"/>
    </location>
</feature>
<keyword evidence="3" id="KW-1185">Reference proteome</keyword>
<dbReference type="Proteomes" id="UP000694865">
    <property type="component" value="Unplaced"/>
</dbReference>
<dbReference type="PANTHER" id="PTHR13527:SF0">
    <property type="entry name" value="SAYSVFN DOMAIN-CONTAINING PROTEIN 1"/>
    <property type="match status" value="1"/>
</dbReference>
<dbReference type="InterPro" id="IPR039159">
    <property type="entry name" value="SAYSD1"/>
</dbReference>
<sequence length="153" mass="17560">MSIESQLAEYRSRKAKEGRTDDCIDDPVDSHVKEYFSDQTAPGHVLCDNNQHETTPPSALNCHYIRFLQKHTRVLKFVLWFTLLVLFMVIEFAAVYIILSIFYVMYANLSSSGRRSGELSAYSVFNRNCERIDGTFTAEQFEKELRFGAGAVK</sequence>
<accession>A0ABM0LZH3</accession>
<evidence type="ECO:0000256" key="1">
    <source>
        <dbReference type="SAM" id="Phobius"/>
    </source>
</evidence>
<gene>
    <name evidence="4" type="primary">LOC102805995</name>
</gene>
<dbReference type="Pfam" id="PF10260">
    <property type="entry name" value="SAYSvFN"/>
    <property type="match status" value="1"/>
</dbReference>
<proteinExistence type="predicted"/>
<evidence type="ECO:0000313" key="3">
    <source>
        <dbReference type="Proteomes" id="UP000694865"/>
    </source>
</evidence>